<gene>
    <name evidence="1" type="primary">Acey_s0080.g1320</name>
    <name evidence="1" type="ORF">Y032_0080g1320</name>
</gene>
<keyword evidence="2" id="KW-1185">Reference proteome</keyword>
<dbReference type="Proteomes" id="UP000024635">
    <property type="component" value="Unassembled WGS sequence"/>
</dbReference>
<protein>
    <submittedName>
        <fullName evidence="1">Uncharacterized protein</fullName>
    </submittedName>
</protein>
<name>A0A016TTH2_9BILA</name>
<accession>A0A016TTH2</accession>
<organism evidence="1 2">
    <name type="scientific">Ancylostoma ceylanicum</name>
    <dbReference type="NCBI Taxonomy" id="53326"/>
    <lineage>
        <taxon>Eukaryota</taxon>
        <taxon>Metazoa</taxon>
        <taxon>Ecdysozoa</taxon>
        <taxon>Nematoda</taxon>
        <taxon>Chromadorea</taxon>
        <taxon>Rhabditida</taxon>
        <taxon>Rhabditina</taxon>
        <taxon>Rhabditomorpha</taxon>
        <taxon>Strongyloidea</taxon>
        <taxon>Ancylostomatidae</taxon>
        <taxon>Ancylostomatinae</taxon>
        <taxon>Ancylostoma</taxon>
    </lineage>
</organism>
<sequence>MSYSGTKFIAHVKRILVILQQRSVMNNKIGLYIVFPSASYVCTKNKQGDNICISFLISIKTFLNLKKCKVTMKNVINGDIDDQLKEKRRLHNKMFLLQWASMAMTRLRSREARGATAPLTLESSPQWLIWVFLIVVHHV</sequence>
<dbReference type="EMBL" id="JARK01001416">
    <property type="protein sequence ID" value="EYC05698.1"/>
    <property type="molecule type" value="Genomic_DNA"/>
</dbReference>
<dbReference type="AlphaFoldDB" id="A0A016TTH2"/>
<evidence type="ECO:0000313" key="2">
    <source>
        <dbReference type="Proteomes" id="UP000024635"/>
    </source>
</evidence>
<proteinExistence type="predicted"/>
<comment type="caution">
    <text evidence="1">The sequence shown here is derived from an EMBL/GenBank/DDBJ whole genome shotgun (WGS) entry which is preliminary data.</text>
</comment>
<evidence type="ECO:0000313" key="1">
    <source>
        <dbReference type="EMBL" id="EYC05698.1"/>
    </source>
</evidence>
<reference evidence="2" key="1">
    <citation type="journal article" date="2015" name="Nat. Genet.">
        <title>The genome and transcriptome of the zoonotic hookworm Ancylostoma ceylanicum identify infection-specific gene families.</title>
        <authorList>
            <person name="Schwarz E.M."/>
            <person name="Hu Y."/>
            <person name="Antoshechkin I."/>
            <person name="Miller M.M."/>
            <person name="Sternberg P.W."/>
            <person name="Aroian R.V."/>
        </authorList>
    </citation>
    <scope>NUCLEOTIDE SEQUENCE</scope>
    <source>
        <strain evidence="2">HY135</strain>
    </source>
</reference>